<keyword evidence="2" id="KW-1133">Transmembrane helix</keyword>
<keyword evidence="2" id="KW-0472">Membrane</keyword>
<dbReference type="RefSeq" id="WP_191196350.1">
    <property type="nucleotide sequence ID" value="NZ_JACXYZ010000003.1"/>
</dbReference>
<proteinExistence type="predicted"/>
<evidence type="ECO:0000313" key="4">
    <source>
        <dbReference type="Proteomes" id="UP000618818"/>
    </source>
</evidence>
<dbReference type="Proteomes" id="UP000618818">
    <property type="component" value="Unassembled WGS sequence"/>
</dbReference>
<feature type="region of interest" description="Disordered" evidence="1">
    <location>
        <begin position="192"/>
        <end position="216"/>
    </location>
</feature>
<feature type="transmembrane region" description="Helical" evidence="2">
    <location>
        <begin position="116"/>
        <end position="141"/>
    </location>
</feature>
<evidence type="ECO:0000256" key="1">
    <source>
        <dbReference type="SAM" id="MobiDB-lite"/>
    </source>
</evidence>
<feature type="transmembrane region" description="Helical" evidence="2">
    <location>
        <begin position="75"/>
        <end position="96"/>
    </location>
</feature>
<name>A0ABR8NJ63_9ACTN</name>
<organism evidence="3 4">
    <name type="scientific">Nocardioides cavernae</name>
    <dbReference type="NCBI Taxonomy" id="1921566"/>
    <lineage>
        <taxon>Bacteria</taxon>
        <taxon>Bacillati</taxon>
        <taxon>Actinomycetota</taxon>
        <taxon>Actinomycetes</taxon>
        <taxon>Propionibacteriales</taxon>
        <taxon>Nocardioidaceae</taxon>
        <taxon>Nocardioides</taxon>
    </lineage>
</organism>
<gene>
    <name evidence="3" type="ORF">IEZ26_17780</name>
</gene>
<accession>A0ABR8NJ63</accession>
<keyword evidence="4" id="KW-1185">Reference proteome</keyword>
<comment type="caution">
    <text evidence="3">The sequence shown here is derived from an EMBL/GenBank/DDBJ whole genome shotgun (WGS) entry which is preliminary data.</text>
</comment>
<keyword evidence="2" id="KW-0812">Transmembrane</keyword>
<reference evidence="3 4" key="1">
    <citation type="submission" date="2020-09" db="EMBL/GenBank/DDBJ databases">
        <title>novel species in genus Nocardioides.</title>
        <authorList>
            <person name="Zhang G."/>
        </authorList>
    </citation>
    <scope>NUCLEOTIDE SEQUENCE [LARGE SCALE GENOMIC DNA]</scope>
    <source>
        <strain evidence="3 4">KCTC 39551</strain>
    </source>
</reference>
<protein>
    <recommendedName>
        <fullName evidence="5">DUF485 domain-containing protein</fullName>
    </recommendedName>
</protein>
<evidence type="ECO:0000313" key="3">
    <source>
        <dbReference type="EMBL" id="MBD3926479.1"/>
    </source>
</evidence>
<evidence type="ECO:0000256" key="2">
    <source>
        <dbReference type="SAM" id="Phobius"/>
    </source>
</evidence>
<feature type="compositionally biased region" description="Basic and acidic residues" evidence="1">
    <location>
        <begin position="205"/>
        <end position="216"/>
    </location>
</feature>
<dbReference type="EMBL" id="JACXYZ010000003">
    <property type="protein sequence ID" value="MBD3926479.1"/>
    <property type="molecule type" value="Genomic_DNA"/>
</dbReference>
<evidence type="ECO:0008006" key="5">
    <source>
        <dbReference type="Google" id="ProtNLM"/>
    </source>
</evidence>
<sequence length="216" mass="23022">MIAIIVTCIGALAALIPAVAALRGGRLRRLERQLALYKTLPSGKAKNALRRSMNLNATGVYLAERRKPGSNMARLGLALGVYGIYLFLGAMLLTLAPEALQSYETGVSWLDDPELTAAGGYVIGVSVAALGAVVAFVGFAVNVASESPQHYLEAVRLSKERAKREATEISLPAPEGPLKRLWFRAYNKVRGVGPADDTDGDSTNDEPRQAKSPEGD</sequence>